<dbReference type="EMBL" id="WJQU01000004">
    <property type="protein sequence ID" value="KAJ6636082.1"/>
    <property type="molecule type" value="Genomic_DNA"/>
</dbReference>
<evidence type="ECO:0000313" key="1">
    <source>
        <dbReference type="EMBL" id="KAJ6636082.1"/>
    </source>
</evidence>
<comment type="caution">
    <text evidence="1">The sequence shown here is derived from an EMBL/GenBank/DDBJ whole genome shotgun (WGS) entry which is preliminary data.</text>
</comment>
<reference evidence="1" key="1">
    <citation type="submission" date="2022-07" db="EMBL/GenBank/DDBJ databases">
        <authorList>
            <person name="Trinca V."/>
            <person name="Uliana J.V.C."/>
            <person name="Torres T.T."/>
            <person name="Ward R.J."/>
            <person name="Monesi N."/>
        </authorList>
    </citation>
    <scope>NUCLEOTIDE SEQUENCE</scope>
    <source>
        <strain evidence="1">HSMRA1968</strain>
        <tissue evidence="1">Whole embryos</tissue>
    </source>
</reference>
<organism evidence="1 2">
    <name type="scientific">Pseudolycoriella hygida</name>
    <dbReference type="NCBI Taxonomy" id="35572"/>
    <lineage>
        <taxon>Eukaryota</taxon>
        <taxon>Metazoa</taxon>
        <taxon>Ecdysozoa</taxon>
        <taxon>Arthropoda</taxon>
        <taxon>Hexapoda</taxon>
        <taxon>Insecta</taxon>
        <taxon>Pterygota</taxon>
        <taxon>Neoptera</taxon>
        <taxon>Endopterygota</taxon>
        <taxon>Diptera</taxon>
        <taxon>Nematocera</taxon>
        <taxon>Sciaroidea</taxon>
        <taxon>Sciaridae</taxon>
        <taxon>Pseudolycoriella</taxon>
    </lineage>
</organism>
<accession>A0A9Q0MTM0</accession>
<proteinExistence type="predicted"/>
<gene>
    <name evidence="1" type="ORF">Bhyg_14669</name>
</gene>
<dbReference type="Proteomes" id="UP001151699">
    <property type="component" value="Chromosome C"/>
</dbReference>
<protein>
    <submittedName>
        <fullName evidence="1">Uncharacterized protein</fullName>
    </submittedName>
</protein>
<dbReference type="OrthoDB" id="8041437at2759"/>
<sequence>MDIPVLVAVPSEGHLKSATNSPIKRLKKISCSSQVNNNYSNLDMESLEDMLRKSQRYFFMIDCIAMFVP</sequence>
<keyword evidence="2" id="KW-1185">Reference proteome</keyword>
<dbReference type="AlphaFoldDB" id="A0A9Q0MTM0"/>
<evidence type="ECO:0000313" key="2">
    <source>
        <dbReference type="Proteomes" id="UP001151699"/>
    </source>
</evidence>
<name>A0A9Q0MTM0_9DIPT</name>